<dbReference type="InterPro" id="IPR021109">
    <property type="entry name" value="Peptidase_aspartic_dom_sf"/>
</dbReference>
<feature type="compositionally biased region" description="Low complexity" evidence="1">
    <location>
        <begin position="17"/>
        <end position="35"/>
    </location>
</feature>
<comment type="caution">
    <text evidence="2">The sequence shown here is derived from an EMBL/GenBank/DDBJ whole genome shotgun (WGS) entry which is preliminary data.</text>
</comment>
<dbReference type="Proteomes" id="UP001605036">
    <property type="component" value="Unassembled WGS sequence"/>
</dbReference>
<gene>
    <name evidence="2" type="ORF">R1flu_014254</name>
</gene>
<protein>
    <submittedName>
        <fullName evidence="2">Uncharacterized protein</fullName>
    </submittedName>
</protein>
<reference evidence="2 3" key="1">
    <citation type="submission" date="2024-09" db="EMBL/GenBank/DDBJ databases">
        <title>Chromosome-scale assembly of Riccia fluitans.</title>
        <authorList>
            <person name="Paukszto L."/>
            <person name="Sawicki J."/>
            <person name="Karawczyk K."/>
            <person name="Piernik-Szablinska J."/>
            <person name="Szczecinska M."/>
            <person name="Mazdziarz M."/>
        </authorList>
    </citation>
    <scope>NUCLEOTIDE SEQUENCE [LARGE SCALE GENOMIC DNA]</scope>
    <source>
        <strain evidence="2">Rf_01</strain>
        <tissue evidence="2">Aerial parts of the thallus</tissue>
    </source>
</reference>
<organism evidence="2 3">
    <name type="scientific">Riccia fluitans</name>
    <dbReference type="NCBI Taxonomy" id="41844"/>
    <lineage>
        <taxon>Eukaryota</taxon>
        <taxon>Viridiplantae</taxon>
        <taxon>Streptophyta</taxon>
        <taxon>Embryophyta</taxon>
        <taxon>Marchantiophyta</taxon>
        <taxon>Marchantiopsida</taxon>
        <taxon>Marchantiidae</taxon>
        <taxon>Marchantiales</taxon>
        <taxon>Ricciaceae</taxon>
        <taxon>Riccia</taxon>
    </lineage>
</organism>
<dbReference type="AlphaFoldDB" id="A0ABD1YFK1"/>
<dbReference type="EMBL" id="JBHFFA010000004">
    <property type="protein sequence ID" value="KAL2629568.1"/>
    <property type="molecule type" value="Genomic_DNA"/>
</dbReference>
<accession>A0ABD1YFK1</accession>
<evidence type="ECO:0000313" key="3">
    <source>
        <dbReference type="Proteomes" id="UP001605036"/>
    </source>
</evidence>
<dbReference type="CDD" id="cd00303">
    <property type="entry name" value="retropepsin_like"/>
    <property type="match status" value="1"/>
</dbReference>
<keyword evidence="3" id="KW-1185">Reference proteome</keyword>
<proteinExistence type="predicted"/>
<name>A0ABD1YFK1_9MARC</name>
<evidence type="ECO:0000256" key="1">
    <source>
        <dbReference type="SAM" id="MobiDB-lite"/>
    </source>
</evidence>
<dbReference type="Gene3D" id="2.40.70.10">
    <property type="entry name" value="Acid Proteases"/>
    <property type="match status" value="1"/>
</dbReference>
<sequence>MVSQLAGELDLPQRLVPTLSESEPTSDEPSSGSTPAQPCPGDSPVDLRVVRAYYVPLMIPVRIGDITFPRVLVDAGSGVNVMSNQIRIKLGYHRMAPSTTKLAMADNTLVWPVGVLTAIPIVVEGVCLIVSFQVIEMDDPDCT</sequence>
<evidence type="ECO:0000313" key="2">
    <source>
        <dbReference type="EMBL" id="KAL2629568.1"/>
    </source>
</evidence>
<dbReference type="PANTHER" id="PTHR33067">
    <property type="entry name" value="RNA-DIRECTED DNA POLYMERASE-RELATED"/>
    <property type="match status" value="1"/>
</dbReference>
<feature type="region of interest" description="Disordered" evidence="1">
    <location>
        <begin position="1"/>
        <end position="44"/>
    </location>
</feature>
<dbReference type="PANTHER" id="PTHR33067:SF31">
    <property type="entry name" value="RNA-DIRECTED DNA POLYMERASE"/>
    <property type="match status" value="1"/>
</dbReference>